<dbReference type="InterPro" id="IPR027796">
    <property type="entry name" value="OTT_1508_deam-like"/>
</dbReference>
<reference evidence="2 3" key="1">
    <citation type="submission" date="2023-01" db="EMBL/GenBank/DDBJ databases">
        <title>Analysis of 21 Apiospora genomes using comparative genomics revels a genus with tremendous synthesis potential of carbohydrate active enzymes and secondary metabolites.</title>
        <authorList>
            <person name="Sorensen T."/>
        </authorList>
    </citation>
    <scope>NUCLEOTIDE SEQUENCE [LARGE SCALE GENOMIC DNA]</scope>
    <source>
        <strain evidence="2 3">CBS 135458</strain>
    </source>
</reference>
<comment type="caution">
    <text evidence="2">The sequence shown here is derived from an EMBL/GenBank/DDBJ whole genome shotgun (WGS) entry which is preliminary data.</text>
</comment>
<evidence type="ECO:0000256" key="1">
    <source>
        <dbReference type="SAM" id="MobiDB-lite"/>
    </source>
</evidence>
<name>A0ABR1WTC1_9PEZI</name>
<protein>
    <submittedName>
        <fullName evidence="2">Uncharacterized protein</fullName>
    </submittedName>
</protein>
<dbReference type="EMBL" id="JAQQWL010000002">
    <property type="protein sequence ID" value="KAK8086389.1"/>
    <property type="molecule type" value="Genomic_DNA"/>
</dbReference>
<sequence>MEALATECAENIALLHLLHRVPVQPHSNKPSHLPDYEEGGYTLSFEQERHLASVLAFLSSIRNNSNYIPAVCLREKRKPSSLDVLLAVNKAQKDDGNDMLKDLECGFKRLFSILSRVSNVRADATHIEHEAFSAIVTMCSSRILYRLRLRGSTGKPSIEKVLRDTRSSLQKTGLSATLSIFVDTFEAVVKLIDSWSGHQTQHELEALVDGIYRLQQMKEVSSVLNAIPERLMPPNAKRSLVNMISKVARYRECARFLRRQAKKYLLLRKMKVVLVQLGPKAFSRTPVGQLEPNLASRIPQTMSQKKAKKGKRDSLENTCRLLKTTVPQATKVYAQQTRRTLEESKIHAEIQLLFHCDQEKPSFPPRVVCSSKDACFLCNTFILMHGKMHTPEVSREAVPWMATASYSLIKDSIAMLLSRRTKTAYPDPNESTLLILPVSTTTLCSQGTYHSTIQRNKENPSQPPPLKTVEEATVDPSPLKPVSSLTELLPSIIVEDDGQGQNNVRLPEMVSANRTSPVYSDGVLEVHVEYSAGTTAPGGLPKKLPFSIEWLDVEDAERARETQAQHVFDYETTEAEISLSLNDQNSVFISARGSLAKVTFGMPQGGG</sequence>
<dbReference type="Proteomes" id="UP001480595">
    <property type="component" value="Unassembled WGS sequence"/>
</dbReference>
<dbReference type="RefSeq" id="XP_066720913.1">
    <property type="nucleotide sequence ID" value="XM_066852772.1"/>
</dbReference>
<organism evidence="2 3">
    <name type="scientific">Apiospora phragmitis</name>
    <dbReference type="NCBI Taxonomy" id="2905665"/>
    <lineage>
        <taxon>Eukaryota</taxon>
        <taxon>Fungi</taxon>
        <taxon>Dikarya</taxon>
        <taxon>Ascomycota</taxon>
        <taxon>Pezizomycotina</taxon>
        <taxon>Sordariomycetes</taxon>
        <taxon>Xylariomycetidae</taxon>
        <taxon>Amphisphaeriales</taxon>
        <taxon>Apiosporaceae</taxon>
        <taxon>Apiospora</taxon>
    </lineage>
</organism>
<keyword evidence="3" id="KW-1185">Reference proteome</keyword>
<accession>A0ABR1WTC1</accession>
<gene>
    <name evidence="2" type="ORF">PG994_001363</name>
</gene>
<dbReference type="GeneID" id="92085835"/>
<dbReference type="Pfam" id="PF14441">
    <property type="entry name" value="OTT_1508_deam"/>
    <property type="match status" value="1"/>
</dbReference>
<evidence type="ECO:0000313" key="3">
    <source>
        <dbReference type="Proteomes" id="UP001480595"/>
    </source>
</evidence>
<evidence type="ECO:0000313" key="2">
    <source>
        <dbReference type="EMBL" id="KAK8086389.1"/>
    </source>
</evidence>
<feature type="region of interest" description="Disordered" evidence="1">
    <location>
        <begin position="452"/>
        <end position="478"/>
    </location>
</feature>
<proteinExistence type="predicted"/>